<accession>A0A9W6UBV9</accession>
<feature type="compositionally biased region" description="Polar residues" evidence="1">
    <location>
        <begin position="94"/>
        <end position="105"/>
    </location>
</feature>
<protein>
    <submittedName>
        <fullName evidence="2">Unnamed protein product</fullName>
    </submittedName>
</protein>
<evidence type="ECO:0000256" key="1">
    <source>
        <dbReference type="SAM" id="MobiDB-lite"/>
    </source>
</evidence>
<gene>
    <name evidence="2" type="ORF">Pfra01_000620100</name>
</gene>
<evidence type="ECO:0000313" key="2">
    <source>
        <dbReference type="EMBL" id="GMF29188.1"/>
    </source>
</evidence>
<dbReference type="EMBL" id="BSXT01000519">
    <property type="protein sequence ID" value="GMF29188.1"/>
    <property type="molecule type" value="Genomic_DNA"/>
</dbReference>
<name>A0A9W6UBV9_9STRA</name>
<feature type="compositionally biased region" description="Polar residues" evidence="1">
    <location>
        <begin position="60"/>
        <end position="84"/>
    </location>
</feature>
<evidence type="ECO:0000313" key="3">
    <source>
        <dbReference type="Proteomes" id="UP001165121"/>
    </source>
</evidence>
<dbReference type="AlphaFoldDB" id="A0A9W6UBV9"/>
<sequence length="453" mass="49491">MAGLGIAQYHEAVAYLQEVARQVKKGSFSRASQSVLCVAERDSEVDIEPTASESDVEISGNPSDESSNPSGESGNKLGNQSGEAGTTLGDKSQEMTNPSTEQTRTLEPANESAFEISSPPRSRGRPKQTAKTKKPSRNKAVTMAADDSDMLALNLSLENVQVAVNNQPSYTSSATLLTRFKMFEIAKKSRQPIAHKVSSLSASKQVTRNAAITRIFRVDLIERRLDKVAALQKKVTAAGRQNLAEQQAVVEIIGVGIYSTNTIRTMKKWHQAMTSIRIVDKAISWVDTITFTLTMHKGFQVEPNPEIPSKLKSIPLLTSQLVGKTALGNCTVNMLVAKMFADRTYTIGVDTSVAGNVINGYLPILSMQGVFTGLKQEKVLIPVICGRNHWCSIMIALTLKEVCINDPMASSYTLRVRSLAENLLGFLPDFAPRKYRVRLYVSELGVPVDSYNC</sequence>
<comment type="caution">
    <text evidence="2">The sequence shown here is derived from an EMBL/GenBank/DDBJ whole genome shotgun (WGS) entry which is preliminary data.</text>
</comment>
<feature type="region of interest" description="Disordered" evidence="1">
    <location>
        <begin position="39"/>
        <end position="140"/>
    </location>
</feature>
<dbReference type="Proteomes" id="UP001165121">
    <property type="component" value="Unassembled WGS sequence"/>
</dbReference>
<organism evidence="2 3">
    <name type="scientific">Phytophthora fragariaefolia</name>
    <dbReference type="NCBI Taxonomy" id="1490495"/>
    <lineage>
        <taxon>Eukaryota</taxon>
        <taxon>Sar</taxon>
        <taxon>Stramenopiles</taxon>
        <taxon>Oomycota</taxon>
        <taxon>Peronosporomycetes</taxon>
        <taxon>Peronosporales</taxon>
        <taxon>Peronosporaceae</taxon>
        <taxon>Phytophthora</taxon>
    </lineage>
</organism>
<keyword evidence="3" id="KW-1185">Reference proteome</keyword>
<proteinExistence type="predicted"/>
<dbReference type="OrthoDB" id="93786at2759"/>
<feature type="compositionally biased region" description="Basic residues" evidence="1">
    <location>
        <begin position="122"/>
        <end position="137"/>
    </location>
</feature>
<reference evidence="2" key="1">
    <citation type="submission" date="2023-04" db="EMBL/GenBank/DDBJ databases">
        <title>Phytophthora fragariaefolia NBRC 109709.</title>
        <authorList>
            <person name="Ichikawa N."/>
            <person name="Sato H."/>
            <person name="Tonouchi N."/>
        </authorList>
    </citation>
    <scope>NUCLEOTIDE SEQUENCE</scope>
    <source>
        <strain evidence="2">NBRC 109709</strain>
    </source>
</reference>